<dbReference type="HOGENOM" id="CLU_000604_1_23_11"/>
<proteinExistence type="inferred from homology"/>
<dbReference type="CDD" id="cd03257">
    <property type="entry name" value="ABC_NikE_OppD_transporters"/>
    <property type="match status" value="1"/>
</dbReference>
<dbReference type="SUPFAM" id="SSF52540">
    <property type="entry name" value="P-loop containing nucleoside triphosphate hydrolases"/>
    <property type="match status" value="1"/>
</dbReference>
<dbReference type="PROSITE" id="PS50893">
    <property type="entry name" value="ABC_TRANSPORTER_2"/>
    <property type="match status" value="1"/>
</dbReference>
<dbReference type="NCBIfam" id="TIGR01727">
    <property type="entry name" value="oligo_HPY"/>
    <property type="match status" value="1"/>
</dbReference>
<evidence type="ECO:0000256" key="1">
    <source>
        <dbReference type="ARBA" id="ARBA00005417"/>
    </source>
</evidence>
<dbReference type="FunFam" id="3.40.50.300:FF:000016">
    <property type="entry name" value="Oligopeptide ABC transporter ATP-binding component"/>
    <property type="match status" value="1"/>
</dbReference>
<dbReference type="InterPro" id="IPR013563">
    <property type="entry name" value="Oligopep_ABC_C"/>
</dbReference>
<comment type="similarity">
    <text evidence="1">Belongs to the ABC transporter superfamily.</text>
</comment>
<keyword evidence="4 7" id="KW-0067">ATP-binding</keyword>
<protein>
    <submittedName>
        <fullName evidence="7">Oligopeptide ABC transporter, ATP-binding protein</fullName>
    </submittedName>
</protein>
<accession>D9XZY9</accession>
<dbReference type="EMBL" id="GG657758">
    <property type="protein sequence ID" value="EFL38961.1"/>
    <property type="molecule type" value="Genomic_DNA"/>
</dbReference>
<dbReference type="RefSeq" id="WP_004925166.1">
    <property type="nucleotide sequence ID" value="NZ_GG657758.1"/>
</dbReference>
<dbReference type="PROSITE" id="PS00211">
    <property type="entry name" value="ABC_TRANSPORTER_1"/>
    <property type="match status" value="1"/>
</dbReference>
<dbReference type="GO" id="GO:0005524">
    <property type="term" value="F:ATP binding"/>
    <property type="evidence" value="ECO:0007669"/>
    <property type="project" value="UniProtKB-KW"/>
</dbReference>
<evidence type="ECO:0000313" key="8">
    <source>
        <dbReference type="Proteomes" id="UP000002968"/>
    </source>
</evidence>
<evidence type="ECO:0000256" key="4">
    <source>
        <dbReference type="ARBA" id="ARBA00022840"/>
    </source>
</evidence>
<dbReference type="InterPro" id="IPR003593">
    <property type="entry name" value="AAA+_ATPase"/>
</dbReference>
<keyword evidence="2" id="KW-0813">Transport</keyword>
<keyword evidence="8" id="KW-1185">Reference proteome</keyword>
<sequence length="457" mass="48768">MSLLELDGVKVHFPIKKGIFVDRTVGHVYAVDGVSLKVEAGETYGLVGESGCGKTTLGRSVLRLVDITEGSVVLDGTDLAKLPGEEMRRFRRRLQMVFQDPLGSLNPRQNIESILSEGMVAHGIGKDQEERREKIKSILEKVGLPSNALARYPHEFSGGQRQRIGIARALVLEPDVIICDEPVSALDVSVQAQVINLLDELQEELGLTYVVIAHDLAVVRHISDTIGVMYLGSLVEEAQSDALYAEPKHPYTKALMSAVPVPDPEVEDKRERILLTGDLPSPANPPAGCRFHTRCPWAQAERCATERPELRDVGGGHRVACHFADEIAAGTLKRTAGEVVSATREGVDDNPTPDDSATPAVPQQAASPERETTPEQAEAGSEAQAEGKPEVAEAAAEGPEPAAEPAEPAEKSDSDGKAEKTEKADGAEADGAEKSDDAEPAPKADDAKPAESAEKAG</sequence>
<dbReference type="InterPro" id="IPR050319">
    <property type="entry name" value="ABC_transp_ATP-bind"/>
</dbReference>
<organism evidence="7 8">
    <name type="scientific">Streptomyces griseoflavus Tu4000</name>
    <dbReference type="NCBI Taxonomy" id="467200"/>
    <lineage>
        <taxon>Bacteria</taxon>
        <taxon>Bacillati</taxon>
        <taxon>Actinomycetota</taxon>
        <taxon>Actinomycetes</taxon>
        <taxon>Kitasatosporales</taxon>
        <taxon>Streptomycetaceae</taxon>
        <taxon>Streptomyces</taxon>
    </lineage>
</organism>
<dbReference type="InterPro" id="IPR027417">
    <property type="entry name" value="P-loop_NTPase"/>
</dbReference>
<evidence type="ECO:0000259" key="6">
    <source>
        <dbReference type="PROSITE" id="PS50893"/>
    </source>
</evidence>
<dbReference type="Gene3D" id="3.40.50.300">
    <property type="entry name" value="P-loop containing nucleotide triphosphate hydrolases"/>
    <property type="match status" value="1"/>
</dbReference>
<name>D9XZY9_9ACTN</name>
<dbReference type="InterPro" id="IPR003439">
    <property type="entry name" value="ABC_transporter-like_ATP-bd"/>
</dbReference>
<dbReference type="SMART" id="SM00382">
    <property type="entry name" value="AAA"/>
    <property type="match status" value="1"/>
</dbReference>
<evidence type="ECO:0000313" key="7">
    <source>
        <dbReference type="EMBL" id="EFL38961.1"/>
    </source>
</evidence>
<dbReference type="Pfam" id="PF00005">
    <property type="entry name" value="ABC_tran"/>
    <property type="match status" value="1"/>
</dbReference>
<dbReference type="Pfam" id="PF08352">
    <property type="entry name" value="oligo_HPY"/>
    <property type="match status" value="1"/>
</dbReference>
<dbReference type="PANTHER" id="PTHR43776">
    <property type="entry name" value="TRANSPORT ATP-BINDING PROTEIN"/>
    <property type="match status" value="1"/>
</dbReference>
<feature type="compositionally biased region" description="Basic and acidic residues" evidence="5">
    <location>
        <begin position="408"/>
        <end position="457"/>
    </location>
</feature>
<gene>
    <name evidence="7" type="ORF">SSRG_01765</name>
</gene>
<dbReference type="InterPro" id="IPR017871">
    <property type="entry name" value="ABC_transporter-like_CS"/>
</dbReference>
<dbReference type="eggNOG" id="COG4608">
    <property type="taxonomic scope" value="Bacteria"/>
</dbReference>
<feature type="domain" description="ABC transporter" evidence="6">
    <location>
        <begin position="4"/>
        <end position="256"/>
    </location>
</feature>
<dbReference type="PANTHER" id="PTHR43776:SF8">
    <property type="entry name" value="ABC TRANSPORTER, ATP-BINDING PROTEIN"/>
    <property type="match status" value="1"/>
</dbReference>
<evidence type="ECO:0000256" key="5">
    <source>
        <dbReference type="SAM" id="MobiDB-lite"/>
    </source>
</evidence>
<dbReference type="Proteomes" id="UP000002968">
    <property type="component" value="Unassembled WGS sequence"/>
</dbReference>
<reference evidence="7" key="1">
    <citation type="submission" date="2009-02" db="EMBL/GenBank/DDBJ databases">
        <title>Annotation of Streptomyces griseoflavus strain Tu4000.</title>
        <authorList>
            <consortium name="The Broad Institute Genome Sequencing Platform"/>
            <consortium name="Broad Institute Microbial Sequencing Center"/>
            <person name="Fischbach M."/>
            <person name="Godfrey P."/>
            <person name="Ward D."/>
            <person name="Young S."/>
            <person name="Zeng Q."/>
            <person name="Koehrsen M."/>
            <person name="Alvarado L."/>
            <person name="Berlin A.M."/>
            <person name="Bochicchio J."/>
            <person name="Borenstein D."/>
            <person name="Chapman S.B."/>
            <person name="Chen Z."/>
            <person name="Engels R."/>
            <person name="Freedman E."/>
            <person name="Gellesch M."/>
            <person name="Goldberg J."/>
            <person name="Griggs A."/>
            <person name="Gujja S."/>
            <person name="Heilman E.R."/>
            <person name="Heiman D.I."/>
            <person name="Hepburn T.A."/>
            <person name="Howarth C."/>
            <person name="Jen D."/>
            <person name="Larson L."/>
            <person name="Lewis B."/>
            <person name="Mehta T."/>
            <person name="Park D."/>
            <person name="Pearson M."/>
            <person name="Richards J."/>
            <person name="Roberts A."/>
            <person name="Saif S."/>
            <person name="Shea T.D."/>
            <person name="Shenoy N."/>
            <person name="Sisk P."/>
            <person name="Stolte C."/>
            <person name="Sykes S.N."/>
            <person name="Thomson T."/>
            <person name="Walk T."/>
            <person name="White J."/>
            <person name="Yandava C."/>
            <person name="Straight P."/>
            <person name="Clardy J."/>
            <person name="Hung D."/>
            <person name="Kolter R."/>
            <person name="Mekalanos J."/>
            <person name="Walker S."/>
            <person name="Walsh C.T."/>
            <person name="Wieland-Brown L.C."/>
            <person name="Haas B."/>
            <person name="Nusbaum C."/>
            <person name="Birren B."/>
        </authorList>
    </citation>
    <scope>NUCLEOTIDE SEQUENCE [LARGE SCALE GENOMIC DNA]</scope>
    <source>
        <strain evidence="7">Tu4000</strain>
    </source>
</reference>
<keyword evidence="3" id="KW-0547">Nucleotide-binding</keyword>
<dbReference type="STRING" id="467200.SSRG_01765"/>
<dbReference type="OrthoDB" id="3326974at2"/>
<feature type="region of interest" description="Disordered" evidence="5">
    <location>
        <begin position="339"/>
        <end position="457"/>
    </location>
</feature>
<dbReference type="GO" id="GO:0016887">
    <property type="term" value="F:ATP hydrolysis activity"/>
    <property type="evidence" value="ECO:0007669"/>
    <property type="project" value="InterPro"/>
</dbReference>
<feature type="compositionally biased region" description="Low complexity" evidence="5">
    <location>
        <begin position="392"/>
        <end position="406"/>
    </location>
</feature>
<dbReference type="AlphaFoldDB" id="D9XZY9"/>
<feature type="compositionally biased region" description="Low complexity" evidence="5">
    <location>
        <begin position="375"/>
        <end position="384"/>
    </location>
</feature>
<dbReference type="GO" id="GO:0015833">
    <property type="term" value="P:peptide transport"/>
    <property type="evidence" value="ECO:0007669"/>
    <property type="project" value="InterPro"/>
</dbReference>
<evidence type="ECO:0000256" key="3">
    <source>
        <dbReference type="ARBA" id="ARBA00022741"/>
    </source>
</evidence>
<evidence type="ECO:0000256" key="2">
    <source>
        <dbReference type="ARBA" id="ARBA00022448"/>
    </source>
</evidence>
<dbReference type="GO" id="GO:0055085">
    <property type="term" value="P:transmembrane transport"/>
    <property type="evidence" value="ECO:0007669"/>
    <property type="project" value="UniProtKB-ARBA"/>
</dbReference>